<reference evidence="2" key="1">
    <citation type="journal article" date="2019" name="Int. J. Syst. Evol. Microbiol.">
        <title>The Global Catalogue of Microorganisms (GCM) 10K type strain sequencing project: providing services to taxonomists for standard genome sequencing and annotation.</title>
        <authorList>
            <consortium name="The Broad Institute Genomics Platform"/>
            <consortium name="The Broad Institute Genome Sequencing Center for Infectious Disease"/>
            <person name="Wu L."/>
            <person name="Ma J."/>
        </authorList>
    </citation>
    <scope>NUCLEOTIDE SEQUENCE [LARGE SCALE GENOMIC DNA]</scope>
    <source>
        <strain evidence="2">CCM 7044</strain>
    </source>
</reference>
<proteinExistence type="predicted"/>
<dbReference type="Proteomes" id="UP001597479">
    <property type="component" value="Unassembled WGS sequence"/>
</dbReference>
<protein>
    <recommendedName>
        <fullName evidence="3">Fibronectin type-III domain-containing protein</fullName>
    </recommendedName>
</protein>
<evidence type="ECO:0000313" key="2">
    <source>
        <dbReference type="Proteomes" id="UP001597479"/>
    </source>
</evidence>
<gene>
    <name evidence="1" type="ORF">ACFS27_10530</name>
</gene>
<comment type="caution">
    <text evidence="1">The sequence shown here is derived from an EMBL/GenBank/DDBJ whole genome shotgun (WGS) entry which is preliminary data.</text>
</comment>
<dbReference type="EMBL" id="JBHUOG010000001">
    <property type="protein sequence ID" value="MFD2793981.1"/>
    <property type="molecule type" value="Genomic_DNA"/>
</dbReference>
<evidence type="ECO:0008006" key="3">
    <source>
        <dbReference type="Google" id="ProtNLM"/>
    </source>
</evidence>
<name>A0ABW5VRN5_9MICO</name>
<accession>A0ABW5VRN5</accession>
<evidence type="ECO:0000313" key="1">
    <source>
        <dbReference type="EMBL" id="MFD2793981.1"/>
    </source>
</evidence>
<keyword evidence="2" id="KW-1185">Reference proteome</keyword>
<sequence length="780" mass="80951">MGSHEAGACQLFGRGITGWTAFLAATTLLAAGMIPVSEAAARQVEAGLIQTTTGPPTEVASTSLATAAELPGAAQAVALTASTVFVQTAGDSGSQVWWRERSGGEWSSSWGGTELAGELVAAESDVVHLRQGENEILAWTRDGGGSRAVPTGTSLGRGAQYIGYFNARLQVAVQPVASAQDLPLPAQGVGTGEGGIVVVGDDVVAMSGSGIRVFDIPTARPIANQTACPQEIWRDAALSGAGSRLVLASCGPDGDIGAVDIGGVYTRFVPAGSLERGFLTGEAFALGRSATSGDLTVVPALSGSPAGGSGTLGPTTSFDLDDRATAVAFVDAVGDVRTADLSPWSSELATEIVDTTAPSATANVSGMWSSDESVLASRSYSASMLATDAGNYPYKASGVASGELRFRQKLAGQSTFGNYVIAASSTTGTHPAGSTSCWSARAVDRAGNQGAWGSEQCVAIDGARPTVTTTALPARVKATETATPVTFKYSARDNGKVATYDVRYHKDKGGTQIGSWVYPRSGTGITARSFTVGTGKSYRVCFSMRARDAAGNVSGWTSSRCTYVDGMAPKVTKATMSTRWLAPITADEIRWKPRFSFGASDDQGVAAYQFEERYAGGRTRLPSVPSRYLWDEVPGTSARIGLDPGDQLCRRVRAKDQVGNIGSWSSWKCVNAPFMTGDRYMTAADTGNFGATVTSRFGASTKGIVAVRSVRVKVQTGPGYGAMKVYAGSEYLGTVNAYASKSGTAVKTLTTSSGKVKAAKVRFVAKSTKSVKVRAIYFVR</sequence>
<dbReference type="RefSeq" id="WP_377182656.1">
    <property type="nucleotide sequence ID" value="NZ_JBHUOG010000001.1"/>
</dbReference>
<organism evidence="1 2">
    <name type="scientific">Promicromonospora vindobonensis</name>
    <dbReference type="NCBI Taxonomy" id="195748"/>
    <lineage>
        <taxon>Bacteria</taxon>
        <taxon>Bacillati</taxon>
        <taxon>Actinomycetota</taxon>
        <taxon>Actinomycetes</taxon>
        <taxon>Micrococcales</taxon>
        <taxon>Promicromonosporaceae</taxon>
        <taxon>Promicromonospora</taxon>
    </lineage>
</organism>